<sequence length="152" mass="18191">MFFRRKPENKRRQHTKESIDVISVTIEDVQEAVNNFAKELNEEISLRSIILDNHEIDFDLLHKYLGGKPDRPFYMSKETFEIFEDPEFPKYIDHCQVACDHYFMETGEEPIVPGDKTNKISYFKLKNYLIEHPPIDLYLDVRDRMVTHRKPI</sequence>
<proteinExistence type="predicted"/>
<gene>
    <name evidence="1" type="ORF">HXA33_11705</name>
</gene>
<dbReference type="Pfam" id="PF13075">
    <property type="entry name" value="DUF3939"/>
    <property type="match status" value="1"/>
</dbReference>
<reference evidence="1" key="1">
    <citation type="submission" date="2020-06" db="EMBL/GenBank/DDBJ databases">
        <title>Insight into the genomes of haloalkaliphilic bacilli from Kenyan soda lakes.</title>
        <authorList>
            <person name="Mwirichia R."/>
            <person name="Villamizar G.C."/>
            <person name="Poehlein A."/>
            <person name="Mugweru J."/>
            <person name="Kipnyargis A."/>
            <person name="Kiplimo D."/>
            <person name="Orwa P."/>
            <person name="Daniel R."/>
        </authorList>
    </citation>
    <scope>NUCLEOTIDE SEQUENCE</scope>
    <source>
        <strain evidence="1">B1096_S55</strain>
    </source>
</reference>
<evidence type="ECO:0000313" key="1">
    <source>
        <dbReference type="EMBL" id="MCR6097208.1"/>
    </source>
</evidence>
<comment type="caution">
    <text evidence="1">The sequence shown here is derived from an EMBL/GenBank/DDBJ whole genome shotgun (WGS) entry which is preliminary data.</text>
</comment>
<organism evidence="1 2">
    <name type="scientific">Salipaludibacillus agaradhaerens</name>
    <name type="common">Bacillus agaradhaerens</name>
    <dbReference type="NCBI Taxonomy" id="76935"/>
    <lineage>
        <taxon>Bacteria</taxon>
        <taxon>Bacillati</taxon>
        <taxon>Bacillota</taxon>
        <taxon>Bacilli</taxon>
        <taxon>Bacillales</taxon>
        <taxon>Bacillaceae</taxon>
    </lineage>
</organism>
<keyword evidence="2" id="KW-1185">Reference proteome</keyword>
<name>A0A9Q4B2H6_SALAG</name>
<protein>
    <submittedName>
        <fullName evidence="1">DUF3939 domain-containing protein</fullName>
    </submittedName>
</protein>
<dbReference type="AlphaFoldDB" id="A0A9Q4B2H6"/>
<dbReference type="RefSeq" id="WP_078577472.1">
    <property type="nucleotide sequence ID" value="NZ_JABXYM010000001.1"/>
</dbReference>
<dbReference type="EMBL" id="JABXYM010000001">
    <property type="protein sequence ID" value="MCR6097208.1"/>
    <property type="molecule type" value="Genomic_DNA"/>
</dbReference>
<dbReference type="OrthoDB" id="2352834at2"/>
<accession>A0A9Q4B2H6</accession>
<evidence type="ECO:0000313" key="2">
    <source>
        <dbReference type="Proteomes" id="UP001057753"/>
    </source>
</evidence>
<dbReference type="InterPro" id="IPR025071">
    <property type="entry name" value="DUF3939"/>
</dbReference>
<dbReference type="Proteomes" id="UP001057753">
    <property type="component" value="Unassembled WGS sequence"/>
</dbReference>